<dbReference type="GO" id="GO:0008270">
    <property type="term" value="F:zinc ion binding"/>
    <property type="evidence" value="ECO:0007669"/>
    <property type="project" value="UniProtKB-KW"/>
</dbReference>
<dbReference type="InterPro" id="IPR036236">
    <property type="entry name" value="Znf_C2H2_sf"/>
</dbReference>
<keyword evidence="1" id="KW-0479">Metal-binding</keyword>
<keyword evidence="5" id="KW-1185">Reference proteome</keyword>
<feature type="domain" description="C2H2-type" evidence="3">
    <location>
        <begin position="126"/>
        <end position="150"/>
    </location>
</feature>
<keyword evidence="1" id="KW-0862">Zinc</keyword>
<dbReference type="GeneID" id="70244134"/>
<dbReference type="Proteomes" id="UP001201262">
    <property type="component" value="Unassembled WGS sequence"/>
</dbReference>
<evidence type="ECO:0000259" key="3">
    <source>
        <dbReference type="PROSITE" id="PS50157"/>
    </source>
</evidence>
<comment type="caution">
    <text evidence="4">The sequence shown here is derived from an EMBL/GenBank/DDBJ whole genome shotgun (WGS) entry which is preliminary data.</text>
</comment>
<organism evidence="4 5">
    <name type="scientific">Talaromyces proteolyticus</name>
    <dbReference type="NCBI Taxonomy" id="1131652"/>
    <lineage>
        <taxon>Eukaryota</taxon>
        <taxon>Fungi</taxon>
        <taxon>Dikarya</taxon>
        <taxon>Ascomycota</taxon>
        <taxon>Pezizomycotina</taxon>
        <taxon>Eurotiomycetes</taxon>
        <taxon>Eurotiomycetidae</taxon>
        <taxon>Eurotiales</taxon>
        <taxon>Trichocomaceae</taxon>
        <taxon>Talaromyces</taxon>
        <taxon>Talaromyces sect. Bacilispori</taxon>
    </lineage>
</organism>
<dbReference type="RefSeq" id="XP_046074143.1">
    <property type="nucleotide sequence ID" value="XM_046213847.1"/>
</dbReference>
<reference evidence="4" key="1">
    <citation type="submission" date="2021-12" db="EMBL/GenBank/DDBJ databases">
        <title>Convergent genome expansion in fungi linked to evolution of root-endophyte symbiosis.</title>
        <authorList>
            <consortium name="DOE Joint Genome Institute"/>
            <person name="Ke Y.-H."/>
            <person name="Bonito G."/>
            <person name="Liao H.-L."/>
            <person name="Looney B."/>
            <person name="Rojas-Flechas A."/>
            <person name="Nash J."/>
            <person name="Hameed K."/>
            <person name="Schadt C."/>
            <person name="Martin F."/>
            <person name="Crous P.W."/>
            <person name="Miettinen O."/>
            <person name="Magnuson J.K."/>
            <person name="Labbe J."/>
            <person name="Jacobson D."/>
            <person name="Doktycz M.J."/>
            <person name="Veneault-Fourrey C."/>
            <person name="Kuo A."/>
            <person name="Mondo S."/>
            <person name="Calhoun S."/>
            <person name="Riley R."/>
            <person name="Ohm R."/>
            <person name="LaButti K."/>
            <person name="Andreopoulos B."/>
            <person name="Pangilinan J."/>
            <person name="Nolan M."/>
            <person name="Tritt A."/>
            <person name="Clum A."/>
            <person name="Lipzen A."/>
            <person name="Daum C."/>
            <person name="Barry K."/>
            <person name="Grigoriev I.V."/>
            <person name="Vilgalys R."/>
        </authorList>
    </citation>
    <scope>NUCLEOTIDE SEQUENCE</scope>
    <source>
        <strain evidence="4">PMI_201</strain>
    </source>
</reference>
<feature type="region of interest" description="Disordered" evidence="2">
    <location>
        <begin position="64"/>
        <end position="92"/>
    </location>
</feature>
<evidence type="ECO:0000256" key="1">
    <source>
        <dbReference type="PROSITE-ProRule" id="PRU00042"/>
    </source>
</evidence>
<dbReference type="Gene3D" id="3.30.160.60">
    <property type="entry name" value="Classic Zinc Finger"/>
    <property type="match status" value="2"/>
</dbReference>
<evidence type="ECO:0000313" key="4">
    <source>
        <dbReference type="EMBL" id="KAH8700437.1"/>
    </source>
</evidence>
<sequence length="163" mass="18773">MPGIQHVYDNGPATQAALLDSTAPFANERHHLQQHVMPKTDFVYDRHGIYNENWMQLKFPCDDDDDDKNNNNQDASGLKNRRQNHSPPKSATRKCRWEGCKYLGSFRRDADLLRHVKAVHVSPDAYTCPIVGCGKPFGRKDKMEAHRRAHIQIGMEKRKSSQY</sequence>
<evidence type="ECO:0000313" key="5">
    <source>
        <dbReference type="Proteomes" id="UP001201262"/>
    </source>
</evidence>
<keyword evidence="1" id="KW-0863">Zinc-finger</keyword>
<accession>A0AAD4KT60</accession>
<evidence type="ECO:0000256" key="2">
    <source>
        <dbReference type="SAM" id="MobiDB-lite"/>
    </source>
</evidence>
<name>A0AAD4KT60_9EURO</name>
<dbReference type="EMBL" id="JAJTJA010000004">
    <property type="protein sequence ID" value="KAH8700437.1"/>
    <property type="molecule type" value="Genomic_DNA"/>
</dbReference>
<dbReference type="PROSITE" id="PS50157">
    <property type="entry name" value="ZINC_FINGER_C2H2_2"/>
    <property type="match status" value="1"/>
</dbReference>
<protein>
    <recommendedName>
        <fullName evidence="3">C2H2-type domain-containing protein</fullName>
    </recommendedName>
</protein>
<dbReference type="AlphaFoldDB" id="A0AAD4KT60"/>
<dbReference type="SUPFAM" id="SSF57667">
    <property type="entry name" value="beta-beta-alpha zinc fingers"/>
    <property type="match status" value="1"/>
</dbReference>
<dbReference type="PROSITE" id="PS00028">
    <property type="entry name" value="ZINC_FINGER_C2H2_1"/>
    <property type="match status" value="1"/>
</dbReference>
<gene>
    <name evidence="4" type="ORF">BGW36DRAFT_357096</name>
</gene>
<dbReference type="InterPro" id="IPR013087">
    <property type="entry name" value="Znf_C2H2_type"/>
</dbReference>
<dbReference type="SMART" id="SM00355">
    <property type="entry name" value="ZnF_C2H2"/>
    <property type="match status" value="2"/>
</dbReference>
<proteinExistence type="predicted"/>